<evidence type="ECO:0000313" key="2">
    <source>
        <dbReference type="EMBL" id="GAA3710030.1"/>
    </source>
</evidence>
<dbReference type="EMBL" id="BAABEP010000002">
    <property type="protein sequence ID" value="GAA3710030.1"/>
    <property type="molecule type" value="Genomic_DNA"/>
</dbReference>
<name>A0ABP7DZ69_9ACTN</name>
<keyword evidence="3" id="KW-1185">Reference proteome</keyword>
<organism evidence="2 3">
    <name type="scientific">Streptomyces tremellae</name>
    <dbReference type="NCBI Taxonomy" id="1124239"/>
    <lineage>
        <taxon>Bacteria</taxon>
        <taxon>Bacillati</taxon>
        <taxon>Actinomycetota</taxon>
        <taxon>Actinomycetes</taxon>
        <taxon>Kitasatosporales</taxon>
        <taxon>Streptomycetaceae</taxon>
        <taxon>Streptomyces</taxon>
    </lineage>
</organism>
<sequence>MSIDIPQRPTSSAYWSPPAVPPVLAAMTDGRQPPQSAGRGFRVLRALLRLGADQEHQLADIARSAGLQPSHASKLLKAAALEHLVESGTRRGTYRLARDAAPLTPDPTVTAATTEPVRRIVEDLQHETGLATAWHEPRFRIGLGLHLTLVDLACPLPGLRTAAAQHHDDLRATAAGRAALAYVPAELAVSADGRPLGLPAATGDTIRSTRIALRRCPGLCTLATPVLSGPHLVAVLSLTGADPLFHEPLRAQEYAVLLRGLPAGPSEPAGIRPPRPPAASPDRPVAAPCSKDTTTMASHRLLANGASTDHPVPGLPFVDDTHLTADPPPGAGASRPTPDPQRAGFAWIVRAHPQMGRTVLLYGTGPDGTGPWNWQPGQPLVSRAGGYWWNGTRWLRPPQLWDEDAGAFEEQPVPGAATSTAADLLDDPLADPVRGHLHQASTLTGQSEAVDAAQWLHDLALWAARRTTAADRLPLQSCVVTLTAPELAGDRLIGTPALAAAASISASALRAYISRGQGAVPEPQAMVGNRPMWSRPVAENWAAHRRRPAASRWPTHRDRPALPAHAEQLRRRLDPVLFSALWDDPERRARWVLRHRTADAVREVAADLAHLAADRLHDTLPAQALAEVITRAALADFAAGSGRSPAVQQLLSWLAQHQPDTAEETVAAITDQAARQFGIPRPDLLQLLRPAASSAPLEPAEPHGRAA</sequence>
<reference evidence="3" key="1">
    <citation type="journal article" date="2019" name="Int. J. Syst. Evol. Microbiol.">
        <title>The Global Catalogue of Microorganisms (GCM) 10K type strain sequencing project: providing services to taxonomists for standard genome sequencing and annotation.</title>
        <authorList>
            <consortium name="The Broad Institute Genomics Platform"/>
            <consortium name="The Broad Institute Genome Sequencing Center for Infectious Disease"/>
            <person name="Wu L."/>
            <person name="Ma J."/>
        </authorList>
    </citation>
    <scope>NUCLEOTIDE SEQUENCE [LARGE SCALE GENOMIC DNA]</scope>
    <source>
        <strain evidence="3">JCM 30846</strain>
    </source>
</reference>
<dbReference type="Proteomes" id="UP001499884">
    <property type="component" value="Unassembled WGS sequence"/>
</dbReference>
<dbReference type="Gene3D" id="1.10.10.10">
    <property type="entry name" value="Winged helix-like DNA-binding domain superfamily/Winged helix DNA-binding domain"/>
    <property type="match status" value="1"/>
</dbReference>
<feature type="region of interest" description="Disordered" evidence="1">
    <location>
        <begin position="265"/>
        <end position="290"/>
    </location>
</feature>
<comment type="caution">
    <text evidence="2">The sequence shown here is derived from an EMBL/GenBank/DDBJ whole genome shotgun (WGS) entry which is preliminary data.</text>
</comment>
<protein>
    <recommendedName>
        <fullName evidence="4">DNA-binding protein</fullName>
    </recommendedName>
</protein>
<dbReference type="InterPro" id="IPR036388">
    <property type="entry name" value="WH-like_DNA-bd_sf"/>
</dbReference>
<evidence type="ECO:0000256" key="1">
    <source>
        <dbReference type="SAM" id="MobiDB-lite"/>
    </source>
</evidence>
<gene>
    <name evidence="2" type="ORF">GCM10023082_04930</name>
</gene>
<proteinExistence type="predicted"/>
<accession>A0ABP7DZ69</accession>
<dbReference type="RefSeq" id="WP_345640422.1">
    <property type="nucleotide sequence ID" value="NZ_BAABEP010000002.1"/>
</dbReference>
<evidence type="ECO:0000313" key="3">
    <source>
        <dbReference type="Proteomes" id="UP001499884"/>
    </source>
</evidence>
<evidence type="ECO:0008006" key="4">
    <source>
        <dbReference type="Google" id="ProtNLM"/>
    </source>
</evidence>